<feature type="repeat" description="ANK" evidence="2">
    <location>
        <begin position="857"/>
        <end position="889"/>
    </location>
</feature>
<dbReference type="Proteomes" id="UP001148299">
    <property type="component" value="Unassembled WGS sequence"/>
</dbReference>
<dbReference type="PANTHER" id="PTHR10039">
    <property type="entry name" value="AMELOGENIN"/>
    <property type="match status" value="1"/>
</dbReference>
<dbReference type="PROSITE" id="PS50297">
    <property type="entry name" value="ANK_REP_REGION"/>
    <property type="match status" value="4"/>
</dbReference>
<dbReference type="InterPro" id="IPR027417">
    <property type="entry name" value="P-loop_NTPase"/>
</dbReference>
<evidence type="ECO:0000259" key="4">
    <source>
        <dbReference type="Pfam" id="PF24883"/>
    </source>
</evidence>
<dbReference type="Gene3D" id="1.25.40.20">
    <property type="entry name" value="Ankyrin repeat-containing domain"/>
    <property type="match status" value="3"/>
</dbReference>
<comment type="caution">
    <text evidence="5">The sequence shown here is derived from an EMBL/GenBank/DDBJ whole genome shotgun (WGS) entry which is preliminary data.</text>
</comment>
<dbReference type="SUPFAM" id="SSF52540">
    <property type="entry name" value="P-loop containing nucleoside triphosphate hydrolases"/>
    <property type="match status" value="1"/>
</dbReference>
<dbReference type="InterPro" id="IPR036770">
    <property type="entry name" value="Ankyrin_rpt-contain_sf"/>
</dbReference>
<sequence length="952" mass="107355">MSFGFGVGDILAVLSLANQLRRDFVGAPAQFKGLSDDVRNLSIVLQDADISLPDYALEDSQRKKLAQITHTCEKVLQELDREIGKYRVIPYTGTAIHKRVTCAWKRVSWNKEDLSELRDRLAFQISLLQAYLDGISRQTTAAIRQSLGQISRRQKNEEESEILQWLTSVDYISQQGDLIERRQPGTGQWLLDLTEYSHWVDSTEASIFAYGMPGAGKTICSAIIIDDLFRRFEHREDVGIAYLYCNFKQRDEQNIRDLLASLLKQLCQEMSTLPESVKEFYNHHKSSSIRPRPDHFSQILCSVASTYLRVFIVIDALDECDSKDDCRARLLEEMLKLRIKARVNLFATSRPTEVPRCFEEGPSLEIRATEEDVRKYLRGNFSRLPKFVGQNVQLQYDIENVISARVQGMFLLAQLHLDSLKGRRSAKSIRSALERLSEKSDHHAYDDAYDEAMQRINAQLPEQQELAVQSLSWITFAKRPLTVLELLHALAIEKGAAELDPDNIPLIEDVVSACAGLLTTEGGVVRLVHYTTQEYFERTHSLWFSTFSEAEISDLCLTYLSFDAVHAVSGESIREFDSRFLVYPFYDYAALNWAKHAQNSQSFGAEMIRFLENDEKIECSHRMRATYCRAQRSLHIAASFGLDGVIPLLLERGHHVDMRDAMNSTPFIHASLGGHSSTAKLLLDKGASVNAFDKNGRTALFWFSHYGRIEMVRLFLDLGVPVDPIDPDCETALMAASEQGQLEVVNLLLSQGADINRTDDIFGSSLDRALDEGHFDIVQVLLDGGAVITEESIESASRGLSASLLKAFFDKAKERSNEMEVDCGRALYHAALRGDLSLVRVLTDNGADVNMKNYASFGETPLAVASHKGDIEIVWLFLDLGADVNRPSSTWGSALLAAARQGHQEIVRILLEHKPDPFVRGRERKTAFELARHLGYHEIADMVEKYALQLKP</sequence>
<dbReference type="AlphaFoldDB" id="A0A9W9UMV2"/>
<reference evidence="5" key="1">
    <citation type="submission" date="2022-12" db="EMBL/GenBank/DDBJ databases">
        <authorList>
            <person name="Petersen C."/>
        </authorList>
    </citation>
    <scope>NUCLEOTIDE SEQUENCE</scope>
    <source>
        <strain evidence="5">IBT 35675</strain>
    </source>
</reference>
<feature type="repeat" description="ANK" evidence="2">
    <location>
        <begin position="728"/>
        <end position="760"/>
    </location>
</feature>
<evidence type="ECO:0000259" key="3">
    <source>
        <dbReference type="Pfam" id="PF22939"/>
    </source>
</evidence>
<keyword evidence="6" id="KW-1185">Reference proteome</keyword>
<evidence type="ECO:0000313" key="5">
    <source>
        <dbReference type="EMBL" id="KAJ5350757.1"/>
    </source>
</evidence>
<accession>A0A9W9UMV2</accession>
<protein>
    <recommendedName>
        <fullName evidence="7">NACHT domain-containing protein</fullName>
    </recommendedName>
</protein>
<reference evidence="5" key="2">
    <citation type="journal article" date="2023" name="IMA Fungus">
        <title>Comparative genomic study of the Penicillium genus elucidates a diverse pangenome and 15 lateral gene transfer events.</title>
        <authorList>
            <person name="Petersen C."/>
            <person name="Sorensen T."/>
            <person name="Nielsen M.R."/>
            <person name="Sondergaard T.E."/>
            <person name="Sorensen J.L."/>
            <person name="Fitzpatrick D.A."/>
            <person name="Frisvad J.C."/>
            <person name="Nielsen K.L."/>
        </authorList>
    </citation>
    <scope>NUCLEOTIDE SEQUENCE</scope>
    <source>
        <strain evidence="5">IBT 35675</strain>
    </source>
</reference>
<dbReference type="Pfam" id="PF00023">
    <property type="entry name" value="Ank"/>
    <property type="match status" value="1"/>
</dbReference>
<dbReference type="Pfam" id="PF24883">
    <property type="entry name" value="NPHP3_N"/>
    <property type="match status" value="1"/>
</dbReference>
<evidence type="ECO:0000256" key="2">
    <source>
        <dbReference type="PROSITE-ProRule" id="PRU00023"/>
    </source>
</evidence>
<proteinExistence type="predicted"/>
<evidence type="ECO:0000256" key="1">
    <source>
        <dbReference type="ARBA" id="ARBA00022737"/>
    </source>
</evidence>
<dbReference type="PANTHER" id="PTHR10039:SF15">
    <property type="entry name" value="NACHT DOMAIN-CONTAINING PROTEIN"/>
    <property type="match status" value="1"/>
</dbReference>
<feature type="domain" description="Nephrocystin 3-like N-terminal" evidence="4">
    <location>
        <begin position="185"/>
        <end position="350"/>
    </location>
</feature>
<dbReference type="InterPro" id="IPR002110">
    <property type="entry name" value="Ankyrin_rpt"/>
</dbReference>
<dbReference type="SUPFAM" id="SSF48403">
    <property type="entry name" value="Ankyrin repeat"/>
    <property type="match status" value="1"/>
</dbReference>
<feature type="repeat" description="ANK" evidence="2">
    <location>
        <begin position="629"/>
        <end position="661"/>
    </location>
</feature>
<evidence type="ECO:0000313" key="6">
    <source>
        <dbReference type="Proteomes" id="UP001148299"/>
    </source>
</evidence>
<dbReference type="Pfam" id="PF12796">
    <property type="entry name" value="Ank_2"/>
    <property type="match status" value="3"/>
</dbReference>
<organism evidence="5 6">
    <name type="scientific">Penicillium brevicompactum</name>
    <dbReference type="NCBI Taxonomy" id="5074"/>
    <lineage>
        <taxon>Eukaryota</taxon>
        <taxon>Fungi</taxon>
        <taxon>Dikarya</taxon>
        <taxon>Ascomycota</taxon>
        <taxon>Pezizomycotina</taxon>
        <taxon>Eurotiomycetes</taxon>
        <taxon>Eurotiomycetidae</taxon>
        <taxon>Eurotiales</taxon>
        <taxon>Aspergillaceae</taxon>
        <taxon>Penicillium</taxon>
    </lineage>
</organism>
<keyword evidence="1" id="KW-0677">Repeat</keyword>
<name>A0A9W9UMV2_PENBR</name>
<feature type="domain" description="GPI inositol-deacylase winged helix" evidence="3">
    <location>
        <begin position="463"/>
        <end position="536"/>
    </location>
</feature>
<feature type="repeat" description="ANK" evidence="2">
    <location>
        <begin position="695"/>
        <end position="727"/>
    </location>
</feature>
<evidence type="ECO:0008006" key="7">
    <source>
        <dbReference type="Google" id="ProtNLM"/>
    </source>
</evidence>
<dbReference type="EMBL" id="JAPZBR010000006">
    <property type="protein sequence ID" value="KAJ5350757.1"/>
    <property type="molecule type" value="Genomic_DNA"/>
</dbReference>
<feature type="repeat" description="ANK" evidence="2">
    <location>
        <begin position="662"/>
        <end position="694"/>
    </location>
</feature>
<dbReference type="SMART" id="SM00248">
    <property type="entry name" value="ANK"/>
    <property type="match status" value="8"/>
</dbReference>
<dbReference type="Gene3D" id="3.40.50.300">
    <property type="entry name" value="P-loop containing nucleotide triphosphate hydrolases"/>
    <property type="match status" value="1"/>
</dbReference>
<dbReference type="InterPro" id="IPR056884">
    <property type="entry name" value="NPHP3-like_N"/>
</dbReference>
<feature type="repeat" description="ANK" evidence="2">
    <location>
        <begin position="822"/>
        <end position="854"/>
    </location>
</feature>
<dbReference type="PROSITE" id="PS50088">
    <property type="entry name" value="ANK_REPEAT"/>
    <property type="match status" value="6"/>
</dbReference>
<dbReference type="Pfam" id="PF22939">
    <property type="entry name" value="WHD_GPIID"/>
    <property type="match status" value="1"/>
</dbReference>
<keyword evidence="2" id="KW-0040">ANK repeat</keyword>
<dbReference type="InterPro" id="IPR054471">
    <property type="entry name" value="GPIID_WHD"/>
</dbReference>
<gene>
    <name evidence="5" type="ORF">N7541_008484</name>
</gene>